<keyword evidence="11 14" id="KW-0175">Coiled coil</keyword>
<feature type="coiled-coil region" evidence="15">
    <location>
        <begin position="584"/>
        <end position="653"/>
    </location>
</feature>
<evidence type="ECO:0000256" key="12">
    <source>
        <dbReference type="ARBA" id="ARBA00023242"/>
    </source>
</evidence>
<keyword evidence="5 14" id="KW-0808">Transferase</keyword>
<dbReference type="Pfam" id="PF00097">
    <property type="entry name" value="zf-C3HC4"/>
    <property type="match status" value="1"/>
</dbReference>
<feature type="coiled-coil region" evidence="15">
    <location>
        <begin position="42"/>
        <end position="69"/>
    </location>
</feature>
<reference evidence="18" key="1">
    <citation type="submission" date="2015-07" db="EMBL/GenBank/DDBJ databases">
        <title>Transcriptome Assembly of Anthurium amnicola.</title>
        <authorList>
            <person name="Suzuki J."/>
        </authorList>
    </citation>
    <scope>NUCLEOTIDE SEQUENCE</scope>
</reference>
<gene>
    <name evidence="18" type="primary">HUB1_3</name>
    <name evidence="18" type="ORF">g.42611</name>
</gene>
<dbReference type="SUPFAM" id="SSF57850">
    <property type="entry name" value="RING/U-box"/>
    <property type="match status" value="1"/>
</dbReference>
<sequence>MKRRHFSPVSPTVAAAAAAKKSQLFPCSEERKLDTTVLQYQNQKLSQQLEVQKFEYSALESKFNQLKDQRGLYDDTLTLVNKSWDHLVEDLESQSNRTGRKSSGGHDDKYSQALEDGASCPSEGDLLCRLLETGATESSSGNISHIQIEDRTHETQATTNKILVNIMSAINKLWNVNNRLTNSLLGNLPEDELIRQLHKTVNDSHVEVKNLRLTVGDLQRKHRSLTKEIQDHRDTSAKYKAQNRRLTGELEDTMVELKESNRDLSALKSQRDNGHGTPFFLPTFGSNCTSGEGKRDRQKELQELDSAHREMLDLASSRLLEIQNLHDKRKDMFSKLSDFQNMLDVKYNPSSKDFLLLHDQLEKSKVEVDHRRALLEKQQVEKDSFVWREKEVVLKVDMADISRRASAVAESRIAELEKLWLKEADEKARLETKLEEVSGEPGRKEIISEFKDLVSSLPKDMETMQNQLTKHKEDASEIHSLRAEVKSLASFLDRKENESNTLTRKSADQISEIRKLQTVVRDLKQSDHELKLFLEMYKRESTDSRDVLVSRDLEYKAWAHVQNLKSSLDEHSLELRVKSANEAEAISQHRLATAEAEIAELRQKLEVSGRDIVKLSEVLKSKCEEGEAYLSEIESIGQAYEDLQTQNQNLLQQITERDDYNIKLVLESVKERQMQDGLQMDIQSMNKDMEKANASLDYYNLKVVRMEDQIRNLAEQVGKLVEDGWQNSVGLDNVKKRLSDAQRETQQLRKSLDETHTKVEMSRKDISALQIELEEERFNNNRIDEDVEVKIRKAARLKARTQGSSVLEKLQQELREYKGILKCGICDDRQKEVVIAKCYHLLCNPCVQKTLENRQRKCPVCAMSFGPNDIKPIYI</sequence>
<keyword evidence="9 14" id="KW-0862">Zinc</keyword>
<dbReference type="GO" id="GO:0061630">
    <property type="term" value="F:ubiquitin protein ligase activity"/>
    <property type="evidence" value="ECO:0007669"/>
    <property type="project" value="UniProtKB-EC"/>
</dbReference>
<dbReference type="PROSITE" id="PS50089">
    <property type="entry name" value="ZF_RING_2"/>
    <property type="match status" value="1"/>
</dbReference>
<evidence type="ECO:0000256" key="13">
    <source>
        <dbReference type="PROSITE-ProRule" id="PRU00175"/>
    </source>
</evidence>
<name>A0A1D1Z3L6_9ARAE</name>
<dbReference type="AlphaFoldDB" id="A0A1D1Z3L6"/>
<dbReference type="UniPathway" id="UPA00143"/>
<dbReference type="InterPro" id="IPR001841">
    <property type="entry name" value="Znf_RING"/>
</dbReference>
<evidence type="ECO:0000259" key="17">
    <source>
        <dbReference type="PROSITE" id="PS50089"/>
    </source>
</evidence>
<protein>
    <recommendedName>
        <fullName evidence="14">E3 ubiquitin protein ligase</fullName>
        <ecNumber evidence="14">2.3.2.27</ecNumber>
    </recommendedName>
</protein>
<dbReference type="GO" id="GO:0033503">
    <property type="term" value="C:HULC complex"/>
    <property type="evidence" value="ECO:0007669"/>
    <property type="project" value="TreeGrafter"/>
</dbReference>
<dbReference type="InterPro" id="IPR013083">
    <property type="entry name" value="Znf_RING/FYVE/PHD"/>
</dbReference>
<dbReference type="Gene3D" id="3.30.40.10">
    <property type="entry name" value="Zinc/RING finger domain, C3HC4 (zinc finger)"/>
    <property type="match status" value="1"/>
</dbReference>
<accession>A0A1D1Z3L6</accession>
<dbReference type="InterPro" id="IPR017907">
    <property type="entry name" value="Znf_RING_CS"/>
</dbReference>
<evidence type="ECO:0000256" key="6">
    <source>
        <dbReference type="ARBA" id="ARBA00022723"/>
    </source>
</evidence>
<proteinExistence type="inferred from homology"/>
<keyword evidence="10 14" id="KW-0156">Chromatin regulator</keyword>
<comment type="subcellular location">
    <subcellularLocation>
        <location evidence="2 14">Nucleus</location>
    </subcellularLocation>
</comment>
<dbReference type="GO" id="GO:0016567">
    <property type="term" value="P:protein ubiquitination"/>
    <property type="evidence" value="ECO:0007669"/>
    <property type="project" value="UniProtKB-UniRule"/>
</dbReference>
<evidence type="ECO:0000313" key="18">
    <source>
        <dbReference type="EMBL" id="JAT61471.1"/>
    </source>
</evidence>
<evidence type="ECO:0000256" key="7">
    <source>
        <dbReference type="ARBA" id="ARBA00022771"/>
    </source>
</evidence>
<keyword evidence="6 14" id="KW-0479">Metal-binding</keyword>
<dbReference type="SMART" id="SM00184">
    <property type="entry name" value="RING"/>
    <property type="match status" value="1"/>
</dbReference>
<evidence type="ECO:0000256" key="11">
    <source>
        <dbReference type="ARBA" id="ARBA00023054"/>
    </source>
</evidence>
<feature type="region of interest" description="Disordered" evidence="16">
    <location>
        <begin position="269"/>
        <end position="295"/>
    </location>
</feature>
<evidence type="ECO:0000256" key="14">
    <source>
        <dbReference type="RuleBase" id="RU365038"/>
    </source>
</evidence>
<dbReference type="InterPro" id="IPR013956">
    <property type="entry name" value="E3_ubiquit_lig_Bre1"/>
</dbReference>
<dbReference type="GO" id="GO:0006325">
    <property type="term" value="P:chromatin organization"/>
    <property type="evidence" value="ECO:0007669"/>
    <property type="project" value="UniProtKB-KW"/>
</dbReference>
<evidence type="ECO:0000256" key="1">
    <source>
        <dbReference type="ARBA" id="ARBA00000900"/>
    </source>
</evidence>
<dbReference type="InterPro" id="IPR018957">
    <property type="entry name" value="Znf_C3HC4_RING-type"/>
</dbReference>
<keyword evidence="8 14" id="KW-0833">Ubl conjugation pathway</keyword>
<keyword evidence="12 14" id="KW-0539">Nucleus</keyword>
<organism evidence="18">
    <name type="scientific">Anthurium amnicola</name>
    <dbReference type="NCBI Taxonomy" id="1678845"/>
    <lineage>
        <taxon>Eukaryota</taxon>
        <taxon>Viridiplantae</taxon>
        <taxon>Streptophyta</taxon>
        <taxon>Embryophyta</taxon>
        <taxon>Tracheophyta</taxon>
        <taxon>Spermatophyta</taxon>
        <taxon>Magnoliopsida</taxon>
        <taxon>Liliopsida</taxon>
        <taxon>Araceae</taxon>
        <taxon>Pothoideae</taxon>
        <taxon>Potheae</taxon>
        <taxon>Anthurium</taxon>
    </lineage>
</organism>
<keyword evidence="7 13" id="KW-0863">Zinc-finger</keyword>
<comment type="similarity">
    <text evidence="4 14">Belongs to the BRE1 family.</text>
</comment>
<feature type="coiled-coil region" evidence="15">
    <location>
        <begin position="696"/>
        <end position="758"/>
    </location>
</feature>
<dbReference type="EC" id="2.3.2.27" evidence="14"/>
<evidence type="ECO:0000256" key="15">
    <source>
        <dbReference type="SAM" id="Coils"/>
    </source>
</evidence>
<dbReference type="GO" id="GO:0005634">
    <property type="term" value="C:nucleus"/>
    <property type="evidence" value="ECO:0007669"/>
    <property type="project" value="UniProtKB-SubCell"/>
</dbReference>
<feature type="region of interest" description="Disordered" evidence="16">
    <location>
        <begin position="94"/>
        <end position="118"/>
    </location>
</feature>
<evidence type="ECO:0000256" key="5">
    <source>
        <dbReference type="ARBA" id="ARBA00022679"/>
    </source>
</evidence>
<comment type="pathway">
    <text evidence="3 14">Protein modification; protein ubiquitination.</text>
</comment>
<dbReference type="SUPFAM" id="SSF57997">
    <property type="entry name" value="Tropomyosin"/>
    <property type="match status" value="1"/>
</dbReference>
<dbReference type="EMBL" id="GDJX01006465">
    <property type="protein sequence ID" value="JAT61471.1"/>
    <property type="molecule type" value="Transcribed_RNA"/>
</dbReference>
<evidence type="ECO:0000256" key="16">
    <source>
        <dbReference type="SAM" id="MobiDB-lite"/>
    </source>
</evidence>
<evidence type="ECO:0000256" key="9">
    <source>
        <dbReference type="ARBA" id="ARBA00022833"/>
    </source>
</evidence>
<dbReference type="PANTHER" id="PTHR23163">
    <property type="entry name" value="RING FINGER PROTEIN-RELATED"/>
    <property type="match status" value="1"/>
</dbReference>
<dbReference type="CDD" id="cd16499">
    <property type="entry name" value="RING-HC_Bre1-like"/>
    <property type="match status" value="1"/>
</dbReference>
<feature type="domain" description="RING-type" evidence="17">
    <location>
        <begin position="823"/>
        <end position="861"/>
    </location>
</feature>
<dbReference type="GO" id="GO:0008270">
    <property type="term" value="F:zinc ion binding"/>
    <property type="evidence" value="ECO:0007669"/>
    <property type="project" value="UniProtKB-KW"/>
</dbReference>
<evidence type="ECO:0000256" key="10">
    <source>
        <dbReference type="ARBA" id="ARBA00022853"/>
    </source>
</evidence>
<evidence type="ECO:0000256" key="4">
    <source>
        <dbReference type="ARBA" id="ARBA00005555"/>
    </source>
</evidence>
<dbReference type="PROSITE" id="PS00518">
    <property type="entry name" value="ZF_RING_1"/>
    <property type="match status" value="1"/>
</dbReference>
<dbReference type="PANTHER" id="PTHR23163:SF0">
    <property type="entry name" value="E3 UBIQUITIN-PROTEIN LIGASE BRE1"/>
    <property type="match status" value="1"/>
</dbReference>
<evidence type="ECO:0000256" key="2">
    <source>
        <dbReference type="ARBA" id="ARBA00004123"/>
    </source>
</evidence>
<evidence type="ECO:0000256" key="3">
    <source>
        <dbReference type="ARBA" id="ARBA00004906"/>
    </source>
</evidence>
<comment type="catalytic activity">
    <reaction evidence="1 14">
        <text>S-ubiquitinyl-[E2 ubiquitin-conjugating enzyme]-L-cysteine + [acceptor protein]-L-lysine = [E2 ubiquitin-conjugating enzyme]-L-cysteine + N(6)-ubiquitinyl-[acceptor protein]-L-lysine.</text>
        <dbReference type="EC" id="2.3.2.27"/>
    </reaction>
</comment>
<evidence type="ECO:0000256" key="8">
    <source>
        <dbReference type="ARBA" id="ARBA00022786"/>
    </source>
</evidence>